<dbReference type="Gene3D" id="3.60.21.10">
    <property type="match status" value="1"/>
</dbReference>
<dbReference type="Pfam" id="PF00041">
    <property type="entry name" value="fn3"/>
    <property type="match status" value="1"/>
</dbReference>
<dbReference type="EMBL" id="LN831776">
    <property type="protein sequence ID" value="CQR51651.1"/>
    <property type="molecule type" value="Genomic_DNA"/>
</dbReference>
<dbReference type="Pfam" id="PF13385">
    <property type="entry name" value="Laminin_G_3"/>
    <property type="match status" value="1"/>
</dbReference>
<dbReference type="InterPro" id="IPR051918">
    <property type="entry name" value="STPP_CPPED1"/>
</dbReference>
<feature type="domain" description="Fibronectin type-III" evidence="1">
    <location>
        <begin position="373"/>
        <end position="466"/>
    </location>
</feature>
<dbReference type="InterPro" id="IPR036116">
    <property type="entry name" value="FN3_sf"/>
</dbReference>
<dbReference type="GO" id="GO:0016787">
    <property type="term" value="F:hydrolase activity"/>
    <property type="evidence" value="ECO:0007669"/>
    <property type="project" value="InterPro"/>
</dbReference>
<reference evidence="3" key="1">
    <citation type="submission" date="2015-03" db="EMBL/GenBank/DDBJ databases">
        <authorList>
            <person name="Wibberg D."/>
        </authorList>
    </citation>
    <scope>NUCLEOTIDE SEQUENCE [LARGE SCALE GENOMIC DNA]</scope>
</reference>
<dbReference type="Gene3D" id="2.60.40.10">
    <property type="entry name" value="Immunoglobulins"/>
    <property type="match status" value="1"/>
</dbReference>
<dbReference type="InterPro" id="IPR015943">
    <property type="entry name" value="WD40/YVTN_repeat-like_dom_sf"/>
</dbReference>
<dbReference type="SUPFAM" id="SSF49899">
    <property type="entry name" value="Concanavalin A-like lectins/glucanases"/>
    <property type="match status" value="1"/>
</dbReference>
<dbReference type="SUPFAM" id="SSF49265">
    <property type="entry name" value="Fibronectin type III"/>
    <property type="match status" value="1"/>
</dbReference>
<dbReference type="InterPro" id="IPR003961">
    <property type="entry name" value="FN3_dom"/>
</dbReference>
<dbReference type="HOGENOM" id="CLU_241131_0_0_9"/>
<dbReference type="RefSeq" id="WP_020433484.1">
    <property type="nucleotide sequence ID" value="NZ_AGBD01001711.1"/>
</dbReference>
<dbReference type="PANTHER" id="PTHR43143">
    <property type="entry name" value="METALLOPHOSPHOESTERASE, CALCINEURIN SUPERFAMILY"/>
    <property type="match status" value="1"/>
</dbReference>
<dbReference type="InterPro" id="IPR004843">
    <property type="entry name" value="Calcineurin-like_PHP"/>
</dbReference>
<gene>
    <name evidence="2" type="ORF">PRIO_0398</name>
</gene>
<dbReference type="InterPro" id="IPR013783">
    <property type="entry name" value="Ig-like_fold"/>
</dbReference>
<protein>
    <submittedName>
        <fullName evidence="2">Putative membrane protein</fullName>
    </submittedName>
</protein>
<dbReference type="SUPFAM" id="SSF49373">
    <property type="entry name" value="Invasin/intimin cell-adhesion fragments"/>
    <property type="match status" value="1"/>
</dbReference>
<dbReference type="Gene3D" id="2.130.10.10">
    <property type="entry name" value="YVTN repeat-like/Quinoprotein amine dehydrogenase"/>
    <property type="match status" value="1"/>
</dbReference>
<dbReference type="Proteomes" id="UP000033163">
    <property type="component" value="Chromosome I"/>
</dbReference>
<dbReference type="Pfam" id="PF00149">
    <property type="entry name" value="Metallophos"/>
    <property type="match status" value="1"/>
</dbReference>
<accession>A0A0E4CU92</accession>
<proteinExistence type="predicted"/>
<dbReference type="PATRIC" id="fig|1073571.4.peg.392"/>
<dbReference type="PANTHER" id="PTHR43143:SF1">
    <property type="entry name" value="SERINE_THREONINE-PROTEIN PHOSPHATASE CPPED1"/>
    <property type="match status" value="1"/>
</dbReference>
<dbReference type="KEGG" id="pri:PRIO_0398"/>
<evidence type="ECO:0000313" key="3">
    <source>
        <dbReference type="Proteomes" id="UP000033163"/>
    </source>
</evidence>
<sequence>MNAGKIATRTMKVWITAIVVFVMISPDMHAFAAGPRPEEAFLLDATKAEGKTKPPVLAFPVMSDTHIGIEDVSVDAAAKFKEALAVYNKLIKYDAVVVNGDLVDSGKVEQYDTAMSILNKNKIKGAKPVIVPGNHEYYASEEFGGDKYKAAERFYDKTGMKAKGNDVEAVNPQTENAGVYYDTWVKGYHFIVMDHDRSAMSDAKYQWLEKKISTDQKGKKADPAKPVFVFTHYPYRDTTYGSESAGWKNPAEYAKFKTVMAKHPNAMVFTGHTHYTLEHPNTINADDGFIRVNDGATAFVQGHGYSNDDDIYLDKKLSQGLLVKVYNDKVVIERRELDQNGAVIGEPYNINLKNPVSSAKQYSTDIRNPEFKTGAKLTVSSVNAVSAILAWPKAVDDTRVDHYEITANDKLIGAPLVISPFAEAQTHSFAAKGLLPDTEYAVSIKAVDASGKSSQTITAAFRTSAAPAGYDPQQADVLDMDFKNAAGNVVKDRSINQNNAVLENNAKLMEDSKFGKQVLVLDGAGSRGIPSSVARVKYNSSMFKQDAFTIETAFYISPDSDLSKDEYHIIGNYENGGMYLYYSAKDKKFVFDTQNSHDPAESGEIADVKGKVFYLTAVYDGDAAHGYANGSIQLYVNGVLAGSNKTGGPLPINETNDLIIGGDVEAYGDVIHLFEGAIDHMKIYSRPLSSGEVAANYNAASGAVKIVGGHDIVLFKDEIAWLDVKAPEDAEADWSIPANGVIKEDDDNGNRRAIKAMAPGVETVRVTSGNGSDAARVIVANYNVKLTLNAGIHNTADLASIMAPGKSATNWSSLSPEVATVDDRGMVTARVIGNTVISAMVDGQTVRTRVIVDPDPAQFEPLDPIDISHRPTTAQKVSLAGITPAAAGQVLQKEVSKYAKTDPALPQEVKDYINGVIPAPTEKSIPVLNGKLPGEILPVDAADVKFSVTDVTYAANDKLSVTDATYTVWIATSKGVVRINQNEAYSRDVVQMFATHRYLPDDDVQFISSDGNNGIWAVTGSGVSHIAMIPLGYEEKAQIMSDNLEANNLRRGPGGQIALPFLSEGSGSPGNRRGYETDNDGLWTADAIAGELFRTAVEEARNPDSEQAKQARARATRSVEADLLLMYVTGRAGQIESKIRMLPYSTMDVGSMSYSYLRAGGNRDNPADYVYAGPAETEKRTIQGFISRTMGIDKEGFDKHNSWDGIFYKKGLTVDGNSYSYNTTDSLTDPTNTGNSDVRKKGWGEFAGSVVNSANGIPERLAKLFTDLGATEQDLYYKGDTSADEILGHMYLYKIAYDTLGTGPNADHELGRLIANAAGEFARHIINNGYTITDITGQPTVHGKYTAYTFGRTEDAGEDTALRAAELMTIFKTAAYITGNDMFLNEYRKVARDYVYPSVFENADAYNDVVGGTKGEGPLAGVKELADVVMPPQSGTAKGYMNRLNQRWASYYYASRRDGDPSPFTWYNYSDERQAMFTFYNLITIPEKPEDGDIAFMIRKGLDNWYNSNMQYEDEPLWDYIYQLAYPEKKVIDVDKAAWVLKRTPIDRTDYYVNLTGRTDISWFVTKAITNADDGYNDRTSDGGLITSAGVPAANGIVYDPATGQYIKQPVKEGDLFVARTRRQEGRHVQTAVKDDPTRKVAVSPDERPLTRPGDSMFALDDGGNEQVWDYGNAFNAPYWMARYYGMITGDR</sequence>
<dbReference type="SUPFAM" id="SSF56300">
    <property type="entry name" value="Metallo-dependent phosphatases"/>
    <property type="match status" value="1"/>
</dbReference>
<dbReference type="Gene3D" id="2.60.40.1080">
    <property type="match status" value="1"/>
</dbReference>
<dbReference type="CDD" id="cd00063">
    <property type="entry name" value="FN3"/>
    <property type="match status" value="1"/>
</dbReference>
<evidence type="ECO:0000259" key="1">
    <source>
        <dbReference type="PROSITE" id="PS50853"/>
    </source>
</evidence>
<dbReference type="PROSITE" id="PS50853">
    <property type="entry name" value="FN3"/>
    <property type="match status" value="1"/>
</dbReference>
<organism evidence="2 3">
    <name type="scientific">Paenibacillus riograndensis SBR5</name>
    <dbReference type="NCBI Taxonomy" id="1073571"/>
    <lineage>
        <taxon>Bacteria</taxon>
        <taxon>Bacillati</taxon>
        <taxon>Bacillota</taxon>
        <taxon>Bacilli</taxon>
        <taxon>Bacillales</taxon>
        <taxon>Paenibacillaceae</taxon>
        <taxon>Paenibacillus</taxon>
        <taxon>Paenibacillus sonchi group</taxon>
    </lineage>
</organism>
<dbReference type="InterPro" id="IPR029052">
    <property type="entry name" value="Metallo-depent_PP-like"/>
</dbReference>
<dbReference type="Gene3D" id="2.60.120.200">
    <property type="match status" value="1"/>
</dbReference>
<dbReference type="InterPro" id="IPR008964">
    <property type="entry name" value="Invasin/intimin_cell_adhesion"/>
</dbReference>
<dbReference type="InterPro" id="IPR013320">
    <property type="entry name" value="ConA-like_dom_sf"/>
</dbReference>
<name>A0A0E4CU92_9BACL</name>
<evidence type="ECO:0000313" key="2">
    <source>
        <dbReference type="EMBL" id="CQR51651.1"/>
    </source>
</evidence>